<dbReference type="PROSITE" id="PS50835">
    <property type="entry name" value="IG_LIKE"/>
    <property type="match status" value="1"/>
</dbReference>
<keyword evidence="9" id="KW-1185">Reference proteome</keyword>
<dbReference type="SUPFAM" id="SSF48726">
    <property type="entry name" value="Immunoglobulin"/>
    <property type="match status" value="2"/>
</dbReference>
<dbReference type="InterPro" id="IPR013783">
    <property type="entry name" value="Ig-like_fold"/>
</dbReference>
<name>A0A851YF95_EOLRO</name>
<evidence type="ECO:0000259" key="7">
    <source>
        <dbReference type="PROSITE" id="PS50835"/>
    </source>
</evidence>
<dbReference type="AlphaFoldDB" id="A0A851YF95"/>
<keyword evidence="3" id="KW-1133">Transmembrane helix</keyword>
<feature type="domain" description="Ig-like" evidence="7">
    <location>
        <begin position="1"/>
        <end position="65"/>
    </location>
</feature>
<comment type="caution">
    <text evidence="8">The sequence shown here is derived from an EMBL/GenBank/DDBJ whole genome shotgun (WGS) entry which is preliminary data.</text>
</comment>
<evidence type="ECO:0000256" key="1">
    <source>
        <dbReference type="ARBA" id="ARBA00004370"/>
    </source>
</evidence>
<evidence type="ECO:0000256" key="3">
    <source>
        <dbReference type="ARBA" id="ARBA00022989"/>
    </source>
</evidence>
<organism evidence="8 9">
    <name type="scientific">Eolophus roseicapilla</name>
    <name type="common">Galah cockatoo</name>
    <name type="synonym">Cacatua roseicapilla</name>
    <dbReference type="NCBI Taxonomy" id="176039"/>
    <lineage>
        <taxon>Eukaryota</taxon>
        <taxon>Metazoa</taxon>
        <taxon>Chordata</taxon>
        <taxon>Craniata</taxon>
        <taxon>Vertebrata</taxon>
        <taxon>Euteleostomi</taxon>
        <taxon>Archelosauria</taxon>
        <taxon>Archosauria</taxon>
        <taxon>Dinosauria</taxon>
        <taxon>Saurischia</taxon>
        <taxon>Theropoda</taxon>
        <taxon>Coelurosauria</taxon>
        <taxon>Aves</taxon>
        <taxon>Neognathae</taxon>
        <taxon>Neoaves</taxon>
        <taxon>Telluraves</taxon>
        <taxon>Australaves</taxon>
        <taxon>Psittaciformes</taxon>
        <taxon>Cacatuidae</taxon>
        <taxon>Eolophus</taxon>
    </lineage>
</organism>
<dbReference type="PANTHER" id="PTHR19256">
    <property type="entry name" value="T-CELL RECEPTOR GAMMA CHAIN"/>
    <property type="match status" value="1"/>
</dbReference>
<keyword evidence="2" id="KW-0812">Transmembrane</keyword>
<evidence type="ECO:0000256" key="5">
    <source>
        <dbReference type="ARBA" id="ARBA00023170"/>
    </source>
</evidence>
<keyword evidence="4" id="KW-0472">Membrane</keyword>
<dbReference type="InterPro" id="IPR003597">
    <property type="entry name" value="Ig_C1-set"/>
</dbReference>
<feature type="non-terminal residue" evidence="8">
    <location>
        <position position="188"/>
    </location>
</feature>
<protein>
    <submittedName>
        <fullName evidence="8">IGK protein</fullName>
    </submittedName>
</protein>
<dbReference type="Proteomes" id="UP000637704">
    <property type="component" value="Unassembled WGS sequence"/>
</dbReference>
<dbReference type="Pfam" id="PF07686">
    <property type="entry name" value="V-set"/>
    <property type="match status" value="1"/>
</dbReference>
<evidence type="ECO:0000256" key="6">
    <source>
        <dbReference type="ARBA" id="ARBA00023319"/>
    </source>
</evidence>
<reference evidence="8" key="1">
    <citation type="submission" date="2019-09" db="EMBL/GenBank/DDBJ databases">
        <title>Bird 10,000 Genomes (B10K) Project - Family phase.</title>
        <authorList>
            <person name="Zhang G."/>
        </authorList>
    </citation>
    <scope>NUCLEOTIDE SEQUENCE</scope>
    <source>
        <strain evidence="8">B10K-DU-025-06</strain>
        <tissue evidence="8">Mixed tissue sample</tissue>
    </source>
</reference>
<dbReference type="InterPro" id="IPR051117">
    <property type="entry name" value="TRG_var/const_region"/>
</dbReference>
<dbReference type="GO" id="GO:0016020">
    <property type="term" value="C:membrane"/>
    <property type="evidence" value="ECO:0007669"/>
    <property type="project" value="UniProtKB-SubCell"/>
</dbReference>
<dbReference type="SMART" id="SM00407">
    <property type="entry name" value="IGc1"/>
    <property type="match status" value="1"/>
</dbReference>
<evidence type="ECO:0000256" key="4">
    <source>
        <dbReference type="ARBA" id="ARBA00023136"/>
    </source>
</evidence>
<proteinExistence type="predicted"/>
<dbReference type="InterPro" id="IPR036179">
    <property type="entry name" value="Ig-like_dom_sf"/>
</dbReference>
<comment type="subcellular location">
    <subcellularLocation>
        <location evidence="1">Membrane</location>
    </subcellularLocation>
</comment>
<evidence type="ECO:0000313" key="8">
    <source>
        <dbReference type="EMBL" id="NXD71500.1"/>
    </source>
</evidence>
<sequence>EAIVHWYKHLPGEPPTRILYVQGQSATFDDSGDRRRFQIQKHPTNYHYTLTINYLTPRDSGTYYCAYWYYKSITALVFGSGTKLFFSSKGNSPFFYFEILQKKHENLITYVCLFFLFYPEVIRVTWTNETNEEVTDNVVKGDTWKATKNEEYSIGSWLTVPVENKDKKYYCKYEFFFQERSLPTQGIY</sequence>
<keyword evidence="6" id="KW-0393">Immunoglobulin domain</keyword>
<dbReference type="InterPro" id="IPR013106">
    <property type="entry name" value="Ig_V-set"/>
</dbReference>
<evidence type="ECO:0000256" key="2">
    <source>
        <dbReference type="ARBA" id="ARBA00022692"/>
    </source>
</evidence>
<evidence type="ECO:0000313" key="9">
    <source>
        <dbReference type="Proteomes" id="UP000637704"/>
    </source>
</evidence>
<dbReference type="PANTHER" id="PTHR19256:SF65">
    <property type="entry name" value="T CELL RECEPTOR GAMMA CONSTANT 1-RELATED"/>
    <property type="match status" value="1"/>
</dbReference>
<dbReference type="InterPro" id="IPR007110">
    <property type="entry name" value="Ig-like_dom"/>
</dbReference>
<keyword evidence="5" id="KW-0675">Receptor</keyword>
<dbReference type="Pfam" id="PF07654">
    <property type="entry name" value="C1-set"/>
    <property type="match status" value="1"/>
</dbReference>
<dbReference type="EMBL" id="WBNI01001389">
    <property type="protein sequence ID" value="NXD71500.1"/>
    <property type="molecule type" value="Genomic_DNA"/>
</dbReference>
<feature type="non-terminal residue" evidence="8">
    <location>
        <position position="1"/>
    </location>
</feature>
<accession>A0A851YF95</accession>
<gene>
    <name evidence="8" type="primary">Igk</name>
    <name evidence="8" type="ORF">EOLROS_R02677</name>
</gene>
<dbReference type="Gene3D" id="2.60.40.10">
    <property type="entry name" value="Immunoglobulins"/>
    <property type="match status" value="2"/>
</dbReference>